<dbReference type="EMBL" id="JADIMV010000125">
    <property type="protein sequence ID" value="MBO8440411.1"/>
    <property type="molecule type" value="Genomic_DNA"/>
</dbReference>
<dbReference type="Proteomes" id="UP000712007">
    <property type="component" value="Unassembled WGS sequence"/>
</dbReference>
<evidence type="ECO:0000313" key="7">
    <source>
        <dbReference type="Proteomes" id="UP000712007"/>
    </source>
</evidence>
<reference evidence="6" key="1">
    <citation type="submission" date="2020-10" db="EMBL/GenBank/DDBJ databases">
        <authorList>
            <person name="Gilroy R."/>
        </authorList>
    </citation>
    <scope>NUCLEOTIDE SEQUENCE</scope>
    <source>
        <strain evidence="6">3924</strain>
    </source>
</reference>
<evidence type="ECO:0000256" key="2">
    <source>
        <dbReference type="ARBA" id="ARBA00022516"/>
    </source>
</evidence>
<dbReference type="PANTHER" id="PTHR37323:SF1">
    <property type="entry name" value="L-ORNITHINE N(ALPHA)-ACYLTRANSFERASE"/>
    <property type="match status" value="1"/>
</dbReference>
<dbReference type="SUPFAM" id="SSF55729">
    <property type="entry name" value="Acyl-CoA N-acyltransferases (Nat)"/>
    <property type="match status" value="1"/>
</dbReference>
<organism evidence="6 7">
    <name type="scientific">Candidatus Aphodosoma intestinipullorum</name>
    <dbReference type="NCBI Taxonomy" id="2840674"/>
    <lineage>
        <taxon>Bacteria</taxon>
        <taxon>Pseudomonadati</taxon>
        <taxon>Bacteroidota</taxon>
        <taxon>Bacteroidia</taxon>
        <taxon>Bacteroidales</taxon>
        <taxon>Candidatus Aphodosoma</taxon>
    </lineage>
</organism>
<name>A0A940DKX5_9BACT</name>
<gene>
    <name evidence="6" type="ORF">IAC51_07160</name>
</gene>
<keyword evidence="2" id="KW-0444">Lipid biosynthesis</keyword>
<comment type="pathway">
    <text evidence="1">Lipid metabolism.</text>
</comment>
<evidence type="ECO:0000256" key="4">
    <source>
        <dbReference type="ARBA" id="ARBA00023098"/>
    </source>
</evidence>
<dbReference type="GO" id="GO:0016746">
    <property type="term" value="F:acyltransferase activity"/>
    <property type="evidence" value="ECO:0007669"/>
    <property type="project" value="UniProtKB-KW"/>
</dbReference>
<evidence type="ECO:0000256" key="5">
    <source>
        <dbReference type="ARBA" id="ARBA00023315"/>
    </source>
</evidence>
<sequence>MKEIIAPVNPELIEKELTGERFLRHTNKADNRIYVVTAHDAPHTMREIGRLREMAFRQGGGGSGNEMDTDRFDFMDEPYRQLIVWNPDGREIIGGYRFIEGRDASLRPDGQPDIASEHIFRFSETFMHDYLPCTLELGRAFVQPKYQSIKGGIKSIFALDNLWDGIGALVAQRPHVKYLFGKVTIYSKTDPEARKAMIFYLNHFFRDRQGLLIPKKEETVTGTDTARLLSLMGADSSYKKGFTWLNGYVRERGDCIPPLIHAYIELSPSMTTFGTVFDPDFGDIYDTGLMITLSDVYQIKKERYIETYLRNSACNTPRNFV</sequence>
<dbReference type="AlphaFoldDB" id="A0A940DKX5"/>
<dbReference type="InterPro" id="IPR016181">
    <property type="entry name" value="Acyl_CoA_acyltransferase"/>
</dbReference>
<proteinExistence type="predicted"/>
<dbReference type="PANTHER" id="PTHR37323">
    <property type="entry name" value="GCN5-RELATED N-ACETYLTRANSFERASE"/>
    <property type="match status" value="1"/>
</dbReference>
<reference evidence="6" key="2">
    <citation type="journal article" date="2021" name="PeerJ">
        <title>Extensive microbial diversity within the chicken gut microbiome revealed by metagenomics and culture.</title>
        <authorList>
            <person name="Gilroy R."/>
            <person name="Ravi A."/>
            <person name="Getino M."/>
            <person name="Pursley I."/>
            <person name="Horton D.L."/>
            <person name="Alikhan N.F."/>
            <person name="Baker D."/>
            <person name="Gharbi K."/>
            <person name="Hall N."/>
            <person name="Watson M."/>
            <person name="Adriaenssens E.M."/>
            <person name="Foster-Nyarko E."/>
            <person name="Jarju S."/>
            <person name="Secka A."/>
            <person name="Antonio M."/>
            <person name="Oren A."/>
            <person name="Chaudhuri R.R."/>
            <person name="La Ragione R."/>
            <person name="Hildebrand F."/>
            <person name="Pallen M.J."/>
        </authorList>
    </citation>
    <scope>NUCLEOTIDE SEQUENCE</scope>
    <source>
        <strain evidence="6">3924</strain>
    </source>
</reference>
<evidence type="ECO:0000256" key="1">
    <source>
        <dbReference type="ARBA" id="ARBA00005189"/>
    </source>
</evidence>
<dbReference type="InterPro" id="IPR052351">
    <property type="entry name" value="Ornithine_N-alpha-AT"/>
</dbReference>
<evidence type="ECO:0000313" key="6">
    <source>
        <dbReference type="EMBL" id="MBO8440411.1"/>
    </source>
</evidence>
<dbReference type="GO" id="GO:0006629">
    <property type="term" value="P:lipid metabolic process"/>
    <property type="evidence" value="ECO:0007669"/>
    <property type="project" value="UniProtKB-KW"/>
</dbReference>
<keyword evidence="5" id="KW-0012">Acyltransferase</keyword>
<protein>
    <submittedName>
        <fullName evidence="6">GNAT family N-acetyltransferase</fullName>
    </submittedName>
</protein>
<keyword evidence="3" id="KW-0808">Transferase</keyword>
<accession>A0A940DKX5</accession>
<evidence type="ECO:0000256" key="3">
    <source>
        <dbReference type="ARBA" id="ARBA00022679"/>
    </source>
</evidence>
<dbReference type="Pfam" id="PF13444">
    <property type="entry name" value="Acetyltransf_5"/>
    <property type="match status" value="1"/>
</dbReference>
<comment type="caution">
    <text evidence="6">The sequence shown here is derived from an EMBL/GenBank/DDBJ whole genome shotgun (WGS) entry which is preliminary data.</text>
</comment>
<keyword evidence="4" id="KW-0443">Lipid metabolism</keyword>